<accession>A0A3A1U2X7</accession>
<evidence type="ECO:0000256" key="1">
    <source>
        <dbReference type="ARBA" id="ARBA00022962"/>
    </source>
</evidence>
<evidence type="ECO:0000313" key="5">
    <source>
        <dbReference type="Proteomes" id="UP000265742"/>
    </source>
</evidence>
<keyword evidence="5" id="KW-1185">Reference proteome</keyword>
<reference evidence="5" key="1">
    <citation type="submission" date="2018-09" db="EMBL/GenBank/DDBJ databases">
        <authorList>
            <person name="Kim I."/>
        </authorList>
    </citation>
    <scope>NUCLEOTIDE SEQUENCE [LARGE SCALE GENOMIC DNA]</scope>
    <source>
        <strain evidence="5">DD4a</strain>
    </source>
</reference>
<organism evidence="4 5">
    <name type="scientific">Amnibacterium setariae</name>
    <dbReference type="NCBI Taxonomy" id="2306585"/>
    <lineage>
        <taxon>Bacteria</taxon>
        <taxon>Bacillati</taxon>
        <taxon>Actinomycetota</taxon>
        <taxon>Actinomycetes</taxon>
        <taxon>Micrococcales</taxon>
        <taxon>Microbacteriaceae</taxon>
        <taxon>Amnibacterium</taxon>
    </lineage>
</organism>
<evidence type="ECO:0000256" key="2">
    <source>
        <dbReference type="SAM" id="MobiDB-lite"/>
    </source>
</evidence>
<evidence type="ECO:0000259" key="3">
    <source>
        <dbReference type="Pfam" id="PF07685"/>
    </source>
</evidence>
<dbReference type="Gene3D" id="3.40.50.880">
    <property type="match status" value="1"/>
</dbReference>
<keyword evidence="1" id="KW-0315">Glutamine amidotransferase</keyword>
<feature type="compositionally biased region" description="Basic residues" evidence="2">
    <location>
        <begin position="24"/>
        <end position="40"/>
    </location>
</feature>
<sequence>MARGLAPARARGPRVRVAGVGHRAPARLRRGRGGPRRRGPGPRGGRAPDRAAAGRRAAPHRDDAGEHARHPAPPAARPERVVSRVVLLDLLPGGMDVNGDRGNVLALRRRLDWARIDAAVVTGDDRRWWAARPDLVHVGGPSVAGQRAALARLAGQRAVLHEWVADGVPVLGVAGGFHLLLDRLLLPGDRVPVAGLGLLRGSSRPAARVSGFAVVETAIGRVHGYHNLGQEAELDEGTEPWGRVLLGAGNAPGRPDEGAASGRVVGTNLHGPLLPRNPRVADELLGVAAARRGLDYRPGERHRAVDRIAERANAVLHARAAGRGSRSYVPASAGTGLRRPV</sequence>
<dbReference type="InterPro" id="IPR011698">
    <property type="entry name" value="GATase_3"/>
</dbReference>
<feature type="compositionally biased region" description="Basic and acidic residues" evidence="2">
    <location>
        <begin position="59"/>
        <end position="69"/>
    </location>
</feature>
<feature type="region of interest" description="Disordered" evidence="2">
    <location>
        <begin position="1"/>
        <end position="78"/>
    </location>
</feature>
<dbReference type="Proteomes" id="UP000265742">
    <property type="component" value="Unassembled WGS sequence"/>
</dbReference>
<dbReference type="GO" id="GO:0003824">
    <property type="term" value="F:catalytic activity"/>
    <property type="evidence" value="ECO:0007669"/>
    <property type="project" value="InterPro"/>
</dbReference>
<dbReference type="AlphaFoldDB" id="A0A3A1U2X7"/>
<dbReference type="InterPro" id="IPR029062">
    <property type="entry name" value="Class_I_gatase-like"/>
</dbReference>
<dbReference type="SUPFAM" id="SSF52317">
    <property type="entry name" value="Class I glutamine amidotransferase-like"/>
    <property type="match status" value="1"/>
</dbReference>
<protein>
    <recommendedName>
        <fullName evidence="3">CobB/CobQ-like glutamine amidotransferase domain-containing protein</fullName>
    </recommendedName>
</protein>
<feature type="compositionally biased region" description="Low complexity" evidence="2">
    <location>
        <begin position="1"/>
        <end position="23"/>
    </location>
</feature>
<feature type="domain" description="CobB/CobQ-like glutamine amidotransferase" evidence="3">
    <location>
        <begin position="131"/>
        <end position="277"/>
    </location>
</feature>
<name>A0A3A1U2X7_9MICO</name>
<evidence type="ECO:0000313" key="4">
    <source>
        <dbReference type="EMBL" id="RIX30901.1"/>
    </source>
</evidence>
<gene>
    <name evidence="4" type="ORF">D1781_05815</name>
</gene>
<dbReference type="EMBL" id="QXTG01000001">
    <property type="protein sequence ID" value="RIX30901.1"/>
    <property type="molecule type" value="Genomic_DNA"/>
</dbReference>
<proteinExistence type="predicted"/>
<dbReference type="PROSITE" id="PS51274">
    <property type="entry name" value="GATASE_COBBQ"/>
    <property type="match status" value="1"/>
</dbReference>
<dbReference type="Pfam" id="PF07685">
    <property type="entry name" value="GATase_3"/>
    <property type="match status" value="1"/>
</dbReference>
<comment type="caution">
    <text evidence="4">The sequence shown here is derived from an EMBL/GenBank/DDBJ whole genome shotgun (WGS) entry which is preliminary data.</text>
</comment>